<feature type="coiled-coil region" evidence="1">
    <location>
        <begin position="45"/>
        <end position="77"/>
    </location>
</feature>
<dbReference type="Proteomes" id="UP000683925">
    <property type="component" value="Unassembled WGS sequence"/>
</dbReference>
<dbReference type="EMBL" id="CAJJDP010000079">
    <property type="protein sequence ID" value="CAD8182861.1"/>
    <property type="molecule type" value="Genomic_DNA"/>
</dbReference>
<reference evidence="3" key="1">
    <citation type="submission" date="2021-01" db="EMBL/GenBank/DDBJ databases">
        <authorList>
            <consortium name="Genoscope - CEA"/>
            <person name="William W."/>
        </authorList>
    </citation>
    <scope>NUCLEOTIDE SEQUENCE</scope>
</reference>
<comment type="caution">
    <text evidence="3">The sequence shown here is derived from an EMBL/GenBank/DDBJ whole genome shotgun (WGS) entry which is preliminary data.</text>
</comment>
<evidence type="ECO:0000313" key="3">
    <source>
        <dbReference type="EMBL" id="CAD8182861.1"/>
    </source>
</evidence>
<evidence type="ECO:0000313" key="4">
    <source>
        <dbReference type="Proteomes" id="UP000683925"/>
    </source>
</evidence>
<dbReference type="OrthoDB" id="302566at2759"/>
<organism evidence="3 4">
    <name type="scientific">Paramecium octaurelia</name>
    <dbReference type="NCBI Taxonomy" id="43137"/>
    <lineage>
        <taxon>Eukaryota</taxon>
        <taxon>Sar</taxon>
        <taxon>Alveolata</taxon>
        <taxon>Ciliophora</taxon>
        <taxon>Intramacronucleata</taxon>
        <taxon>Oligohymenophorea</taxon>
        <taxon>Peniculida</taxon>
        <taxon>Parameciidae</taxon>
        <taxon>Paramecium</taxon>
    </lineage>
</organism>
<evidence type="ECO:0000256" key="2">
    <source>
        <dbReference type="SAM" id="MobiDB-lite"/>
    </source>
</evidence>
<sequence>MLKLIFNFSRAIQKSQNLLNQMRKNRYYIDDPIVSQRREAQQIVESLYFNQKNNLQQKLEKEEENKLENVIEKLDEEINFRRFQTAQELLEFYEAKPLKSREQYLEWFNQLSYCLKFQDQIQQNKLNYYKKLAGQYKAQYNKEYEMPNIVFLTPSQILENSVFNQIIEDFVSNCEVIEWLHVRKQIKKSFQTQLYSLDYYALQRLWEENEYPIQTIQYLSLIIKDITESKFEKDQEPQFMELFDGKFQQGQSLQKILEQLLLQKMQQINFYDLNNQEFADFVFIYYQQQKLPILPTFLKELVDNVKERISTLSLLENIKILQAMLVIEIGDNQSYCYLLWNIIRLKNRINTDYAIINGIIFILLHFKQNMLYMKARRNYAKPIIVQDAMVFSEIFNHITEDLKIFDFVQLSQLLAIANNNFADPPKLNAIIVSLFQKPEINQNIQIDNKIDLYYKATQLGGAILDVTQILKYKVQLLQSHSITGFFEKDQRSEGNQIAGYYPYYTILLSSLIKLIWTSIIQNSKCFEDINYLIFKVNELTRLQTAIKIDRVNQKMISQINQYISLAGKTIFPNKIDMQQILDNKNIQRRLEKYGNPIKLHTKLSFKEKQYFAQKYEKDLEKDVYYEDLLLDFVYTNRRTGNKALILLNGQSNYQISAVGEMVPNTMIKFQDDLLAQSEIPVIQINLPDMIKSESKSFYEEQLKDILEDGSNEYEEIANTIQELRQKIRRDFNYLSIHQQKNEQEGQLKEEEEQVQSDDTYALSDEEK</sequence>
<feature type="region of interest" description="Disordered" evidence="2">
    <location>
        <begin position="739"/>
        <end position="767"/>
    </location>
</feature>
<protein>
    <submittedName>
        <fullName evidence="3">Uncharacterized protein</fullName>
    </submittedName>
</protein>
<feature type="compositionally biased region" description="Basic and acidic residues" evidence="2">
    <location>
        <begin position="739"/>
        <end position="748"/>
    </location>
</feature>
<dbReference type="AlphaFoldDB" id="A0A8S1W150"/>
<evidence type="ECO:0000256" key="1">
    <source>
        <dbReference type="SAM" id="Coils"/>
    </source>
</evidence>
<keyword evidence="4" id="KW-1185">Reference proteome</keyword>
<dbReference type="OMA" id="CFEDINY"/>
<gene>
    <name evidence="3" type="ORF">POCTA_138.1.T0800018</name>
</gene>
<accession>A0A8S1W150</accession>
<name>A0A8S1W150_PAROT</name>
<keyword evidence="1" id="KW-0175">Coiled coil</keyword>
<proteinExistence type="predicted"/>